<dbReference type="EMBL" id="JAPMIV010000002">
    <property type="protein sequence ID" value="MDV6373390.1"/>
    <property type="molecule type" value="Genomic_DNA"/>
</dbReference>
<accession>A0ABU4DLT2</accession>
<evidence type="ECO:0000313" key="2">
    <source>
        <dbReference type="Proteomes" id="UP001276150"/>
    </source>
</evidence>
<dbReference type="Proteomes" id="UP001276150">
    <property type="component" value="Unassembled WGS sequence"/>
</dbReference>
<keyword evidence="2" id="KW-1185">Reference proteome</keyword>
<dbReference type="RefSeq" id="WP_317638693.1">
    <property type="nucleotide sequence ID" value="NZ_JAPMIV010000002.1"/>
</dbReference>
<gene>
    <name evidence="1" type="ORF">ORD21_02110</name>
</gene>
<dbReference type="Pfam" id="PF01177">
    <property type="entry name" value="Asp_Glu_race"/>
    <property type="match status" value="1"/>
</dbReference>
<dbReference type="Gene3D" id="3.40.50.1860">
    <property type="match status" value="2"/>
</dbReference>
<sequence length="267" mass="28430">MLESLDQPVGIFDAGIGSYDLVRKVRAAHPGQDILYLADRASFPYGAKSEAELEGCIVRAMEYLIGRGAASLIVASNAPTITVLGQLLPRFQLPVLGVYPPVQAALQEVGGGSVVAVIGARVLTDSAALREYVAREAGQQGDRVVFAAAGNLIDLVETGVFLSDPATTQQTVSAFIDTLRQEHPHLAGVTLSSTHLPWLREFFEAADSSLQLFDPADDVVAQFGPLATAGSGKLVTLVTHSPQQPFHEFEALLDRLGLDLQPQAVQF</sequence>
<dbReference type="InterPro" id="IPR001920">
    <property type="entry name" value="Asp/Glu_race"/>
</dbReference>
<evidence type="ECO:0000313" key="1">
    <source>
        <dbReference type="EMBL" id="MDV6373390.1"/>
    </source>
</evidence>
<proteinExistence type="predicted"/>
<dbReference type="InterPro" id="IPR015942">
    <property type="entry name" value="Asp/Glu/hydantoin_racemase"/>
</dbReference>
<protein>
    <recommendedName>
        <fullName evidence="3">Glutamate racemase</fullName>
    </recommendedName>
</protein>
<name>A0ABU4DLT2_9DEIO</name>
<reference evidence="1 2" key="1">
    <citation type="submission" date="2022-11" db="EMBL/GenBank/DDBJ databases">
        <title>Deinococcus ZS9-10, Low Temperature and Draught-tolerating, UV-resistant Bacteria from Continental Antarctica.</title>
        <authorList>
            <person name="Cheng L."/>
        </authorList>
    </citation>
    <scope>NUCLEOTIDE SEQUENCE [LARGE SCALE GENOMIC DNA]</scope>
    <source>
        <strain evidence="1 2">ZS9-10</strain>
    </source>
</reference>
<dbReference type="SUPFAM" id="SSF53681">
    <property type="entry name" value="Aspartate/glutamate racemase"/>
    <property type="match status" value="2"/>
</dbReference>
<evidence type="ECO:0008006" key="3">
    <source>
        <dbReference type="Google" id="ProtNLM"/>
    </source>
</evidence>
<comment type="caution">
    <text evidence="1">The sequence shown here is derived from an EMBL/GenBank/DDBJ whole genome shotgun (WGS) entry which is preliminary data.</text>
</comment>
<organism evidence="1 2">
    <name type="scientific">Deinococcus arenicola</name>
    <dbReference type="NCBI Taxonomy" id="2994950"/>
    <lineage>
        <taxon>Bacteria</taxon>
        <taxon>Thermotogati</taxon>
        <taxon>Deinococcota</taxon>
        <taxon>Deinococci</taxon>
        <taxon>Deinococcales</taxon>
        <taxon>Deinococcaceae</taxon>
        <taxon>Deinococcus</taxon>
    </lineage>
</organism>